<gene>
    <name evidence="1" type="ORF">pEaSNUABM5_00263</name>
</gene>
<organism evidence="1 2">
    <name type="scientific">Erwinia phage pEa_SNUABM_5</name>
    <dbReference type="NCBI Taxonomy" id="2797313"/>
    <lineage>
        <taxon>Viruses</taxon>
        <taxon>Duplodnaviria</taxon>
        <taxon>Heunggongvirae</taxon>
        <taxon>Uroviricota</taxon>
        <taxon>Caudoviricetes</taxon>
        <taxon>Rivsvirus</taxon>
        <taxon>Rivsvirus SNUABM5</taxon>
    </lineage>
</organism>
<name>A0A7T8IVR8_9CAUD</name>
<dbReference type="EMBL" id="MW366843">
    <property type="protein sequence ID" value="QQO90405.1"/>
    <property type="molecule type" value="Genomic_DNA"/>
</dbReference>
<sequence length="239" mass="26577">MPSINQSKVARPAVSDERVFAIESVSDLCRELKSNRAPRGKAKLRNERWDEAKQLQSVVSHLIILSLGNPDSTYNGDYPDTVGKALQDAERKSYELIDDCIEEGLLPFPYKNAMKDPDAVVVKPNTGGYIAPPRKSSVAPITHKKGDPVPEKLKLNSETRADLKAFCDGQISMHELTENLQEEHDCDIVRVRIATLEDKKTGIKIKPDGVIAFDIERTVRHRRGINGNMIATHAVTVIV</sequence>
<protein>
    <submittedName>
        <fullName evidence="1">Uncharacterized protein</fullName>
    </submittedName>
</protein>
<evidence type="ECO:0000313" key="1">
    <source>
        <dbReference type="EMBL" id="QQO90405.1"/>
    </source>
</evidence>
<dbReference type="Proteomes" id="UP000596123">
    <property type="component" value="Segment"/>
</dbReference>
<reference evidence="1 2" key="1">
    <citation type="submission" date="2020-12" db="EMBL/GenBank/DDBJ databases">
        <title>Complete genome sequence of Erwinia phage pEa_SNUABM_5.</title>
        <authorList>
            <person name="Kim S.G."/>
            <person name="Lee S.B."/>
            <person name="Kwon J."/>
            <person name="Park S.C."/>
        </authorList>
    </citation>
    <scope>NUCLEOTIDE SEQUENCE [LARGE SCALE GENOMIC DNA]</scope>
</reference>
<accession>A0A7T8IVR8</accession>
<keyword evidence="2" id="KW-1185">Reference proteome</keyword>
<evidence type="ECO:0000313" key="2">
    <source>
        <dbReference type="Proteomes" id="UP000596123"/>
    </source>
</evidence>
<proteinExistence type="predicted"/>